<feature type="compositionally biased region" description="Acidic residues" evidence="11">
    <location>
        <begin position="47"/>
        <end position="56"/>
    </location>
</feature>
<evidence type="ECO:0000259" key="13">
    <source>
        <dbReference type="SMART" id="SM00645"/>
    </source>
</evidence>
<keyword evidence="6" id="KW-0378">Hydrolase</keyword>
<evidence type="ECO:0000256" key="2">
    <source>
        <dbReference type="ARBA" id="ARBA00008455"/>
    </source>
</evidence>
<dbReference type="GO" id="GO:0006508">
    <property type="term" value="P:proteolysis"/>
    <property type="evidence" value="ECO:0007669"/>
    <property type="project" value="UniProtKB-KW"/>
</dbReference>
<organism evidence="16 18">
    <name type="scientific">Bursaphelenchus xylophilus</name>
    <name type="common">Pinewood nematode worm</name>
    <name type="synonym">Aphelenchoides xylophilus</name>
    <dbReference type="NCBI Taxonomy" id="6326"/>
    <lineage>
        <taxon>Eukaryota</taxon>
        <taxon>Metazoa</taxon>
        <taxon>Ecdysozoa</taxon>
        <taxon>Nematoda</taxon>
        <taxon>Chromadorea</taxon>
        <taxon>Rhabditida</taxon>
        <taxon>Tylenchina</taxon>
        <taxon>Tylenchomorpha</taxon>
        <taxon>Aphelenchoidea</taxon>
        <taxon>Aphelenchoididae</taxon>
        <taxon>Bursaphelenchus</taxon>
    </lineage>
</organism>
<evidence type="ECO:0000256" key="9">
    <source>
        <dbReference type="ARBA" id="ARBA00023157"/>
    </source>
</evidence>
<proteinExistence type="inferred from homology"/>
<evidence type="ECO:0000256" key="6">
    <source>
        <dbReference type="ARBA" id="ARBA00022801"/>
    </source>
</evidence>
<name>A0A1I7RTT3_BURXY</name>
<keyword evidence="4" id="KW-0645">Protease</keyword>
<reference evidence="15" key="2">
    <citation type="submission" date="2020-08" db="EMBL/GenBank/DDBJ databases">
        <authorList>
            <person name="Kikuchi T."/>
        </authorList>
    </citation>
    <scope>NUCLEOTIDE SEQUENCE</scope>
    <source>
        <strain evidence="14">Ka4C1</strain>
    </source>
</reference>
<dbReference type="InterPro" id="IPR038765">
    <property type="entry name" value="Papain-like_cys_pep_sf"/>
</dbReference>
<feature type="domain" description="Peptidase C1A papain C-terminal" evidence="13">
    <location>
        <begin position="146"/>
        <end position="372"/>
    </location>
</feature>
<dbReference type="Pfam" id="PF00112">
    <property type="entry name" value="Peptidase_C1"/>
    <property type="match status" value="1"/>
</dbReference>
<dbReference type="Proteomes" id="UP000659654">
    <property type="component" value="Unassembled WGS sequence"/>
</dbReference>
<evidence type="ECO:0000256" key="3">
    <source>
        <dbReference type="ARBA" id="ARBA00012516"/>
    </source>
</evidence>
<dbReference type="SMR" id="A0A1I7RTT3"/>
<evidence type="ECO:0000256" key="11">
    <source>
        <dbReference type="SAM" id="MobiDB-lite"/>
    </source>
</evidence>
<dbReference type="PROSITE" id="PS00640">
    <property type="entry name" value="THIOL_PROTEASE_ASN"/>
    <property type="match status" value="1"/>
</dbReference>
<evidence type="ECO:0000256" key="5">
    <source>
        <dbReference type="ARBA" id="ARBA00022729"/>
    </source>
</evidence>
<dbReference type="WBParaSite" id="BXY_0413800.1">
    <property type="protein sequence ID" value="BXY_0413800.1"/>
    <property type="gene ID" value="BXY_0413800"/>
</dbReference>
<dbReference type="InterPro" id="IPR025661">
    <property type="entry name" value="Pept_asp_AS"/>
</dbReference>
<dbReference type="eggNOG" id="KOG1543">
    <property type="taxonomic scope" value="Eukaryota"/>
</dbReference>
<dbReference type="Proteomes" id="UP000095284">
    <property type="component" value="Unplaced"/>
</dbReference>
<dbReference type="OrthoDB" id="190265at2759"/>
<evidence type="ECO:0000313" key="16">
    <source>
        <dbReference type="Proteomes" id="UP000095284"/>
    </source>
</evidence>
<feature type="region of interest" description="Disordered" evidence="11">
    <location>
        <begin position="43"/>
        <end position="108"/>
    </location>
</feature>
<evidence type="ECO:0000313" key="14">
    <source>
        <dbReference type="EMBL" id="CAD5231058.1"/>
    </source>
</evidence>
<accession>A0A1I7RTT3</accession>
<evidence type="ECO:0000313" key="15">
    <source>
        <dbReference type="EMBL" id="CAG9122139.1"/>
    </source>
</evidence>
<dbReference type="CDD" id="cd02698">
    <property type="entry name" value="Peptidase_C1A_CathepsinX"/>
    <property type="match status" value="1"/>
</dbReference>
<evidence type="ECO:0000256" key="7">
    <source>
        <dbReference type="ARBA" id="ARBA00022807"/>
    </source>
</evidence>
<dbReference type="AlphaFoldDB" id="A0A1I7RTT3"/>
<keyword evidence="9" id="KW-1015">Disulfide bond</keyword>
<dbReference type="Gene3D" id="3.90.70.10">
    <property type="entry name" value="Cysteine proteinases"/>
    <property type="match status" value="1"/>
</dbReference>
<feature type="compositionally biased region" description="Basic and acidic residues" evidence="11">
    <location>
        <begin position="62"/>
        <end position="87"/>
    </location>
</feature>
<dbReference type="SUPFAM" id="SSF54001">
    <property type="entry name" value="Cysteine proteinases"/>
    <property type="match status" value="1"/>
</dbReference>
<gene>
    <name evidence="14" type="ORF">BXYJ_LOCUS11291</name>
</gene>
<dbReference type="InterPro" id="IPR033157">
    <property type="entry name" value="CTSZ"/>
</dbReference>
<dbReference type="SMART" id="SM00645">
    <property type="entry name" value="Pept_C1"/>
    <property type="match status" value="1"/>
</dbReference>
<dbReference type="PRINTS" id="PR00705">
    <property type="entry name" value="PAPAIN"/>
</dbReference>
<evidence type="ECO:0000256" key="8">
    <source>
        <dbReference type="ARBA" id="ARBA00023145"/>
    </source>
</evidence>
<dbReference type="Proteomes" id="UP000582659">
    <property type="component" value="Unassembled WGS sequence"/>
</dbReference>
<sequence length="392" mass="45054">MRVTALVLSVLFALAVEAKRTNRRYRLKIDSDELDRMDTIAVPQLSEESESSEEEEIIQHAQLDRAYRPKPSESHHSNVRDLKHPDSSFESSEEMENPVSVDKKAHKEYPRESKYLKHKCLRQSENFVEHKTYPRSWEHAGFEASLPFEWDWRDVNGINYCSPNRNQHIPVYCGSCWVFGTLGALNDRFNVARKNRWPMTNLSPQEIIDCNGKGSCQGGEVLDVFNHAKVHGLVEEGCNNYKAVNGQCDPFHRCGTCWPEHCDPIQNYTKYYIKDYGKISGRLNMMAEIHNRGPIACSIGATPKFEFEYTGGIYNEFSDLPSNHIVSVSGWGYDNATKTEYWIVRNSWGDAFGETGWFRVVTSVFMNGRGDLYNMGIERECYWADPDVSNLN</sequence>
<evidence type="ECO:0000256" key="4">
    <source>
        <dbReference type="ARBA" id="ARBA00022670"/>
    </source>
</evidence>
<dbReference type="FunFam" id="3.90.70.10:FF:000158">
    <property type="entry name" value="CathePsin Z"/>
    <property type="match status" value="1"/>
</dbReference>
<keyword evidence="8" id="KW-0865">Zymogen</keyword>
<evidence type="ECO:0000256" key="10">
    <source>
        <dbReference type="ARBA" id="ARBA00023180"/>
    </source>
</evidence>
<keyword evidence="5 12" id="KW-0732">Signal</keyword>
<dbReference type="EMBL" id="CAJFCV020000005">
    <property type="protein sequence ID" value="CAG9122139.1"/>
    <property type="molecule type" value="Genomic_DNA"/>
</dbReference>
<dbReference type="InterPro" id="IPR000668">
    <property type="entry name" value="Peptidase_C1A_C"/>
</dbReference>
<evidence type="ECO:0000256" key="1">
    <source>
        <dbReference type="ARBA" id="ARBA00001594"/>
    </source>
</evidence>
<feature type="chain" id="PRO_5035399571" description="cathepsin X" evidence="12">
    <location>
        <begin position="19"/>
        <end position="392"/>
    </location>
</feature>
<comment type="catalytic activity">
    <reaction evidence="1">
        <text>Release of C-terminal amino acid residues with broad specificity, but lacks action on C-terminal proline. Shows weak endopeptidase activity.</text>
        <dbReference type="EC" id="3.4.18.1"/>
    </reaction>
</comment>
<evidence type="ECO:0000313" key="18">
    <source>
        <dbReference type="WBParaSite" id="BXY_0413800.1"/>
    </source>
</evidence>
<comment type="similarity">
    <text evidence="2">Belongs to the peptidase C1 family.</text>
</comment>
<dbReference type="EC" id="3.4.18.1" evidence="3"/>
<feature type="signal peptide" evidence="12">
    <location>
        <begin position="1"/>
        <end position="18"/>
    </location>
</feature>
<evidence type="ECO:0000256" key="12">
    <source>
        <dbReference type="SAM" id="SignalP"/>
    </source>
</evidence>
<protein>
    <recommendedName>
        <fullName evidence="3">cathepsin X</fullName>
        <ecNumber evidence="3">3.4.18.1</ecNumber>
    </recommendedName>
</protein>
<dbReference type="InterPro" id="IPR013128">
    <property type="entry name" value="Peptidase_C1A"/>
</dbReference>
<keyword evidence="17" id="KW-1185">Reference proteome</keyword>
<evidence type="ECO:0000313" key="17">
    <source>
        <dbReference type="Proteomes" id="UP000659654"/>
    </source>
</evidence>
<dbReference type="EMBL" id="CAJFDI010000005">
    <property type="protein sequence ID" value="CAD5231058.1"/>
    <property type="molecule type" value="Genomic_DNA"/>
</dbReference>
<keyword evidence="10" id="KW-0325">Glycoprotein</keyword>
<keyword evidence="7" id="KW-0788">Thiol protease</keyword>
<reference evidence="18" key="1">
    <citation type="submission" date="2016-11" db="UniProtKB">
        <authorList>
            <consortium name="WormBaseParasite"/>
        </authorList>
    </citation>
    <scope>IDENTIFICATION</scope>
</reference>
<dbReference type="GO" id="GO:0016807">
    <property type="term" value="F:cysteine-type carboxypeptidase activity"/>
    <property type="evidence" value="ECO:0007669"/>
    <property type="project" value="UniProtKB-EC"/>
</dbReference>
<dbReference type="PANTHER" id="PTHR12411">
    <property type="entry name" value="CYSTEINE PROTEASE FAMILY C1-RELATED"/>
    <property type="match status" value="1"/>
</dbReference>